<proteinExistence type="predicted"/>
<reference evidence="4" key="1">
    <citation type="journal article" date="2017" name="Genome Biol.">
        <title>Comparative genomics reveals high biological diversity and specific adaptations in the industrially and medically important fungal genus Aspergillus.</title>
        <authorList>
            <person name="de Vries R.P."/>
            <person name="Riley R."/>
            <person name="Wiebenga A."/>
            <person name="Aguilar-Osorio G."/>
            <person name="Amillis S."/>
            <person name="Uchima C.A."/>
            <person name="Anderluh G."/>
            <person name="Asadollahi M."/>
            <person name="Askin M."/>
            <person name="Barry K."/>
            <person name="Battaglia E."/>
            <person name="Bayram O."/>
            <person name="Benocci T."/>
            <person name="Braus-Stromeyer S.A."/>
            <person name="Caldana C."/>
            <person name="Canovas D."/>
            <person name="Cerqueira G.C."/>
            <person name="Chen F."/>
            <person name="Chen W."/>
            <person name="Choi C."/>
            <person name="Clum A."/>
            <person name="Dos Santos R.A."/>
            <person name="Damasio A.R."/>
            <person name="Diallinas G."/>
            <person name="Emri T."/>
            <person name="Fekete E."/>
            <person name="Flipphi M."/>
            <person name="Freyberg S."/>
            <person name="Gallo A."/>
            <person name="Gournas C."/>
            <person name="Habgood R."/>
            <person name="Hainaut M."/>
            <person name="Harispe M.L."/>
            <person name="Henrissat B."/>
            <person name="Hilden K.S."/>
            <person name="Hope R."/>
            <person name="Hossain A."/>
            <person name="Karabika E."/>
            <person name="Karaffa L."/>
            <person name="Karanyi Z."/>
            <person name="Krasevec N."/>
            <person name="Kuo A."/>
            <person name="Kusch H."/>
            <person name="LaButti K."/>
            <person name="Lagendijk E.L."/>
            <person name="Lapidus A."/>
            <person name="Levasseur A."/>
            <person name="Lindquist E."/>
            <person name="Lipzen A."/>
            <person name="Logrieco A.F."/>
            <person name="MacCabe A."/>
            <person name="Maekelae M.R."/>
            <person name="Malavazi I."/>
            <person name="Melin P."/>
            <person name="Meyer V."/>
            <person name="Mielnichuk N."/>
            <person name="Miskei M."/>
            <person name="Molnar A.P."/>
            <person name="Mule G."/>
            <person name="Ngan C.Y."/>
            <person name="Orejas M."/>
            <person name="Orosz E."/>
            <person name="Ouedraogo J.P."/>
            <person name="Overkamp K.M."/>
            <person name="Park H.-S."/>
            <person name="Perrone G."/>
            <person name="Piumi F."/>
            <person name="Punt P.J."/>
            <person name="Ram A.F."/>
            <person name="Ramon A."/>
            <person name="Rauscher S."/>
            <person name="Record E."/>
            <person name="Riano-Pachon D.M."/>
            <person name="Robert V."/>
            <person name="Roehrig J."/>
            <person name="Ruller R."/>
            <person name="Salamov A."/>
            <person name="Salih N.S."/>
            <person name="Samson R.A."/>
            <person name="Sandor E."/>
            <person name="Sanguinetti M."/>
            <person name="Schuetze T."/>
            <person name="Sepcic K."/>
            <person name="Shelest E."/>
            <person name="Sherlock G."/>
            <person name="Sophianopoulou V."/>
            <person name="Squina F.M."/>
            <person name="Sun H."/>
            <person name="Susca A."/>
            <person name="Todd R.B."/>
            <person name="Tsang A."/>
            <person name="Unkles S.E."/>
            <person name="van de Wiele N."/>
            <person name="van Rossen-Uffink D."/>
            <person name="Oliveira J.V."/>
            <person name="Vesth T.C."/>
            <person name="Visser J."/>
            <person name="Yu J.-H."/>
            <person name="Zhou M."/>
            <person name="Andersen M.R."/>
            <person name="Archer D.B."/>
            <person name="Baker S.E."/>
            <person name="Benoit I."/>
            <person name="Brakhage A.A."/>
            <person name="Braus G.H."/>
            <person name="Fischer R."/>
            <person name="Frisvad J.C."/>
            <person name="Goldman G.H."/>
            <person name="Houbraken J."/>
            <person name="Oakley B."/>
            <person name="Pocsi I."/>
            <person name="Scazzocchio C."/>
            <person name="Seiboth B."/>
            <person name="vanKuyk P.A."/>
            <person name="Wortman J."/>
            <person name="Dyer P.S."/>
            <person name="Grigoriev I.V."/>
        </authorList>
    </citation>
    <scope>NUCLEOTIDE SEQUENCE [LARGE SCALE GENOMIC DNA]</scope>
    <source>
        <strain evidence="4">CBS 583.65</strain>
    </source>
</reference>
<dbReference type="Gene3D" id="3.40.630.30">
    <property type="match status" value="1"/>
</dbReference>
<dbReference type="AlphaFoldDB" id="A0A1L9PWI0"/>
<feature type="domain" description="N-acetyltransferase" evidence="2">
    <location>
        <begin position="30"/>
        <end position="199"/>
    </location>
</feature>
<dbReference type="RefSeq" id="XP_040671661.1">
    <property type="nucleotide sequence ID" value="XM_040810584.1"/>
</dbReference>
<protein>
    <recommendedName>
        <fullName evidence="2">N-acetyltransferase domain-containing protein</fullName>
    </recommendedName>
</protein>
<dbReference type="GO" id="GO:0016747">
    <property type="term" value="F:acyltransferase activity, transferring groups other than amino-acyl groups"/>
    <property type="evidence" value="ECO:0007669"/>
    <property type="project" value="InterPro"/>
</dbReference>
<dbReference type="Proteomes" id="UP000184073">
    <property type="component" value="Unassembled WGS sequence"/>
</dbReference>
<organism evidence="3 4">
    <name type="scientific">Aspergillus versicolor CBS 583.65</name>
    <dbReference type="NCBI Taxonomy" id="1036611"/>
    <lineage>
        <taxon>Eukaryota</taxon>
        <taxon>Fungi</taxon>
        <taxon>Dikarya</taxon>
        <taxon>Ascomycota</taxon>
        <taxon>Pezizomycotina</taxon>
        <taxon>Eurotiomycetes</taxon>
        <taxon>Eurotiomycetidae</taxon>
        <taxon>Eurotiales</taxon>
        <taxon>Aspergillaceae</taxon>
        <taxon>Aspergillus</taxon>
        <taxon>Aspergillus subgen. Nidulantes</taxon>
    </lineage>
</organism>
<name>A0A1L9PWI0_ASPVE</name>
<dbReference type="PANTHER" id="PTHR43792:SF1">
    <property type="entry name" value="N-ACETYLTRANSFERASE DOMAIN-CONTAINING PROTEIN"/>
    <property type="match status" value="1"/>
</dbReference>
<evidence type="ECO:0000313" key="4">
    <source>
        <dbReference type="Proteomes" id="UP000184073"/>
    </source>
</evidence>
<gene>
    <name evidence="3" type="ORF">ASPVEDRAFT_32242</name>
</gene>
<sequence length="232" mass="25910">MVSSEDLSFPEQVNRVVIPHTAKTIFTKRLILRPLSVLDAEALFQHRSRQDVAEWLWPQIAHRDVQETRDSIAQKTFQTPDANGTIGLQFSFAIVIANDPNQPVIGALGINALHPAPSIGYCTHPDTWGKGYASEAVAGLVEAWWSLPRKESLQSERLFSGCKKSNLRSCKVLFNNGFKVFREVAIGEDTALLFDLEKPAKERELASLDNGRGLEETQDPYTSNLSSIQYNQ</sequence>
<evidence type="ECO:0000313" key="3">
    <source>
        <dbReference type="EMBL" id="OJJ05899.1"/>
    </source>
</evidence>
<dbReference type="PANTHER" id="PTHR43792">
    <property type="entry name" value="GNAT FAMILY, PUTATIVE (AFU_ORTHOLOGUE AFUA_3G00765)-RELATED-RELATED"/>
    <property type="match status" value="1"/>
</dbReference>
<evidence type="ECO:0000259" key="2">
    <source>
        <dbReference type="PROSITE" id="PS51186"/>
    </source>
</evidence>
<dbReference type="OrthoDB" id="630895at2759"/>
<feature type="region of interest" description="Disordered" evidence="1">
    <location>
        <begin position="207"/>
        <end position="232"/>
    </location>
</feature>
<dbReference type="SUPFAM" id="SSF55729">
    <property type="entry name" value="Acyl-CoA N-acyltransferases (Nat)"/>
    <property type="match status" value="1"/>
</dbReference>
<keyword evidence="4" id="KW-1185">Reference proteome</keyword>
<accession>A0A1L9PWI0</accession>
<dbReference type="InterPro" id="IPR000182">
    <property type="entry name" value="GNAT_dom"/>
</dbReference>
<evidence type="ECO:0000256" key="1">
    <source>
        <dbReference type="SAM" id="MobiDB-lite"/>
    </source>
</evidence>
<feature type="compositionally biased region" description="Polar residues" evidence="1">
    <location>
        <begin position="219"/>
        <end position="232"/>
    </location>
</feature>
<dbReference type="InterPro" id="IPR051531">
    <property type="entry name" value="N-acetyltransferase"/>
</dbReference>
<dbReference type="VEuPathDB" id="FungiDB:ASPVEDRAFT_32242"/>
<dbReference type="EMBL" id="KV878134">
    <property type="protein sequence ID" value="OJJ05899.1"/>
    <property type="molecule type" value="Genomic_DNA"/>
</dbReference>
<dbReference type="PROSITE" id="PS51186">
    <property type="entry name" value="GNAT"/>
    <property type="match status" value="1"/>
</dbReference>
<dbReference type="GeneID" id="63726095"/>
<dbReference type="InterPro" id="IPR016181">
    <property type="entry name" value="Acyl_CoA_acyltransferase"/>
</dbReference>
<dbReference type="Pfam" id="PF13302">
    <property type="entry name" value="Acetyltransf_3"/>
    <property type="match status" value="1"/>
</dbReference>